<dbReference type="EMBL" id="JBANDC010000012">
    <property type="protein sequence ID" value="MEM4989165.1"/>
    <property type="molecule type" value="Genomic_DNA"/>
</dbReference>
<comment type="caution">
    <text evidence="1">The sequence shown here is derived from an EMBL/GenBank/DDBJ whole genome shotgun (WGS) entry which is preliminary data.</text>
</comment>
<protein>
    <submittedName>
        <fullName evidence="1">Carboxymuconolactone decarboxylase family protein</fullName>
    </submittedName>
</protein>
<dbReference type="Gene3D" id="1.20.1290.10">
    <property type="entry name" value="AhpD-like"/>
    <property type="match status" value="1"/>
</dbReference>
<gene>
    <name evidence="1" type="ORF">V8G57_17385</name>
</gene>
<dbReference type="PANTHER" id="PTHR35446:SF3">
    <property type="entry name" value="CMD DOMAIN-CONTAINING PROTEIN"/>
    <property type="match status" value="1"/>
</dbReference>
<reference evidence="1 2" key="1">
    <citation type="submission" date="2024-02" db="EMBL/GenBank/DDBJ databases">
        <title>Draft genome sequence of Collimonas sp. strain H4R21, an effective mineral-weathering bacterial strain isolated from the beech rhizosphere.</title>
        <authorList>
            <person name="Morin E."/>
            <person name="Uroz S."/>
            <person name="Leveau J.H.J."/>
            <person name="Kumar R."/>
            <person name="Rey M.W."/>
            <person name="Pham J."/>
        </authorList>
    </citation>
    <scope>NUCLEOTIDE SEQUENCE [LARGE SCALE GENOMIC DNA]</scope>
    <source>
        <strain evidence="1 2">H4R21</strain>
    </source>
</reference>
<keyword evidence="2" id="KW-1185">Reference proteome</keyword>
<dbReference type="PANTHER" id="PTHR35446">
    <property type="entry name" value="SI:CH211-175M2.5"/>
    <property type="match status" value="1"/>
</dbReference>
<name>A0ABU9PYV4_9BURK</name>
<organism evidence="1 2">
    <name type="scientific">Collimonas rhizosphaerae</name>
    <dbReference type="NCBI Taxonomy" id="3126357"/>
    <lineage>
        <taxon>Bacteria</taxon>
        <taxon>Pseudomonadati</taxon>
        <taxon>Pseudomonadota</taxon>
        <taxon>Betaproteobacteria</taxon>
        <taxon>Burkholderiales</taxon>
        <taxon>Oxalobacteraceae</taxon>
        <taxon>Collimonas</taxon>
    </lineage>
</organism>
<dbReference type="RefSeq" id="WP_342830438.1">
    <property type="nucleotide sequence ID" value="NZ_JBANDC010000012.1"/>
</dbReference>
<evidence type="ECO:0000313" key="2">
    <source>
        <dbReference type="Proteomes" id="UP001495910"/>
    </source>
</evidence>
<dbReference type="SUPFAM" id="SSF69118">
    <property type="entry name" value="AhpD-like"/>
    <property type="match status" value="1"/>
</dbReference>
<proteinExistence type="predicted"/>
<dbReference type="InterPro" id="IPR029032">
    <property type="entry name" value="AhpD-like"/>
</dbReference>
<dbReference type="Proteomes" id="UP001495910">
    <property type="component" value="Unassembled WGS sequence"/>
</dbReference>
<accession>A0ABU9PYV4</accession>
<sequence length="193" mass="20338">MSSYPVHTIESAPAQSKPVLQQLQQAFGLIPNIAAAMAASPALINGFIGLFERVHASSLTEPQIQVLLLTNAVTNASEWPVAFHTALALKEGVHPADVDAIRHGGLPGDARLAALSTLARTLIEKRGRLAESDQGRFLEAGFSSEQILEVIAVVAASTITNYTGSVTRPALETPFEEFAWQAPTSGAGCICPP</sequence>
<evidence type="ECO:0000313" key="1">
    <source>
        <dbReference type="EMBL" id="MEM4989165.1"/>
    </source>
</evidence>